<evidence type="ECO:0000256" key="3">
    <source>
        <dbReference type="ARBA" id="ARBA00022737"/>
    </source>
</evidence>
<evidence type="ECO:0000256" key="5">
    <source>
        <dbReference type="SAM" id="MobiDB-lite"/>
    </source>
</evidence>
<keyword evidence="3" id="KW-0677">Repeat</keyword>
<accession>A0ABZ2A9C5</accession>
<keyword evidence="2" id="KW-0964">Secreted</keyword>
<dbReference type="Pfam" id="PF03534">
    <property type="entry name" value="SpvB"/>
    <property type="match status" value="1"/>
</dbReference>
<dbReference type="EMBL" id="CP109495">
    <property type="protein sequence ID" value="WUX55302.1"/>
    <property type="molecule type" value="Genomic_DNA"/>
</dbReference>
<dbReference type="InterPro" id="IPR003284">
    <property type="entry name" value="Sal_SpvB"/>
</dbReference>
<dbReference type="Gene3D" id="2.180.10.10">
    <property type="entry name" value="RHS repeat-associated core"/>
    <property type="match status" value="2"/>
</dbReference>
<reference evidence="8" key="1">
    <citation type="submission" date="2022-10" db="EMBL/GenBank/DDBJ databases">
        <title>The complete genomes of actinobacterial strains from the NBC collection.</title>
        <authorList>
            <person name="Joergensen T.S."/>
            <person name="Alvarez Arevalo M."/>
            <person name="Sterndorff E.B."/>
            <person name="Faurdal D."/>
            <person name="Vuksanovic O."/>
            <person name="Mourched A.-S."/>
            <person name="Charusanti P."/>
            <person name="Shaw S."/>
            <person name="Blin K."/>
            <person name="Weber T."/>
        </authorList>
    </citation>
    <scope>NUCLEOTIDE SEQUENCE</scope>
    <source>
        <strain evidence="8">NBC_01432</strain>
    </source>
</reference>
<feature type="compositionally biased region" description="Low complexity" evidence="5">
    <location>
        <begin position="86"/>
        <end position="97"/>
    </location>
</feature>
<organism evidence="8 9">
    <name type="scientific">Streptomyces niveus</name>
    <name type="common">Streptomyces spheroides</name>
    <dbReference type="NCBI Taxonomy" id="193462"/>
    <lineage>
        <taxon>Bacteria</taxon>
        <taxon>Bacillati</taxon>
        <taxon>Actinomycetota</taxon>
        <taxon>Actinomycetes</taxon>
        <taxon>Kitasatosporales</taxon>
        <taxon>Streptomycetaceae</taxon>
        <taxon>Streptomyces</taxon>
    </lineage>
</organism>
<evidence type="ECO:0000256" key="4">
    <source>
        <dbReference type="ARBA" id="ARBA00023026"/>
    </source>
</evidence>
<sequence length="2111" mass="224774">MSRFGMRGWVVVLATSVMAGMLSAAPAVVAEPNSGAALSAAKQPPAVPVTKAGIGGAKRADAAASNRWKSPKVTWPEAGSATVDLSGTSGSGSASAKGAARAAGSLPVSVAAASSATGKPAKLATVKVAVAGRAATDAAGVDGLLLSVAGAGDAEAGPGKARVAVDYSSFRGAYGGDWASRLRLTELPACALTNPQKAACRTGKPLATDNDTASGRLTATVDVARTGATVLAAAAEAAGPSGDYKATSLQPSGTWSAGGSTGAFNWSYPIGVPAVPGGLQPSVGLGYNSQTVDGRTAASNNQPSWIGDGWSYEPGYIERRYKACNDDKTDGTNTTKVGDLCWYNDNAVLNLGGKSTELVHDSEKGWHPAQDAGEKVEKLTGADNADKGTAGTKGEGGAGEHWKITTTDGTQYFFGLNKLPGWSDNGAAADDPLTNSVLTTPVFGNQSGEPCYDASFASAWCQQAYRWQLDYVVDVRGNAMTYHWKTEQNNYGRNVSETTGNSTATSYLRAGYLDRIDYGLRAGSLFSAKAAGQVHFGVEERCLADCGTFDAAHAKNWPDVPFDQHCKDDAECKDQYSPTFWSKKRLTSITTKVLTGGAYKDVDSWSLKQGFPAAGDGISTPMWLESITRTGKAGGSSALPPVTFAGQQKPNRVDKLGDGLAPFIRLRVYQITTESGGTIAVDYRDPDCTATSLPPTDDSNSTRCYPVKWAFEGDTAKQDWFNSYVVQRVSEGDNLASTPDTVTEYDYLGGAEWAKSTDEFTKAADRTYSLSRGYERVQTRKGAGADTRLLSETRYFRGIDGAEVKNSAGTAVTDREQFAGVQRESATYNGDGGPLVSAVSYTPWRSAKTATRARTGLPDLEAYLSGTEAEETRTTVAGGTRTTRTTRDFDAYGMVTSVSALGDTAKSGDEQCTTTTYARNTTTRVLDKVSRSETVAAACGATVSRPDDVIDDVRTYYDSLALGAAPTKGNLTRTERINGKGDGYDTVSSTPSVCGTAKDELCFDSYGRQLAEADAYGKVTSTVHTPATGEVPTAVAVTNALGHTVTTTLDPLRAQALTVTDANDRVTTSTYDPLGRVTKTWLPNRPAATNPDSPSYSFAYLIRRDNVNVVTTTNLTHDAKYATSYAFYDGLLRPRQSQQESPDRAGRLITETFHDTRGLADRSSGTYYADGPAEPVLVTGQETKYPAHTETLFDGAGRPTAVISKKFTDETKRTTTSYTGDTTTVVPPKGATATTTVVDALGRTTELKQYTDAERTTSQTTAYAHDKKGRLAEVTDPSGAKWTYGYDIRGRQTTNSDPDKGSSTTTYDKGDRATDTKDARGISLHTDYDDLGRQTALKKGTTTLATWTYDTVAKGQAAKTTRYVDGKAYETAITSYDAYYQPVNTQVTIPDTENEGALAGTYKWTTGYNANSGQVLRTQQPAMGGLPAERVANTYTPVHGLLDTVGAGVDPLVSKSTYDHYGRVIIEKMGAFGQSVSVASEYDDHTSQLTRSYTDREVAPQRVEDTAYTYDPAGNIKRIATAYGQDATRTTDTQCFALDALRRITDAWTNTGTECAAAPSASMVGGPDAYWSTFAYDAVGNRKTETQHKTASGPAADTLRTYAAPAAGKHNLPSVTQTGTAPRTETYTYDAAGNTETRKIGNADKQTFVWDDEGHLASVTKATVTTSYLYDAAGARMIRRDSTGTTLYLPGGNELHLDKAGKVTGTRYYTAGDQTIAMRTAGKLTFLLSDHHGTATTQITADTTQTITRRKTTIFGAPRGTQPTNWAGDKGFVGGTIDRTTDLTHLGAREYDPSIGRFISVDPILDLADPQQTHGYTYANNNPVLLSDPSGLRPDGACGGSGPCNTGTPSKPAWETWIPSDSNGNGSHGTSSGGCGCQGGHYSEGGPKEPSVYYEDSFPYNPKASAKPIDYWNWTKWGGMAAGGFWGSFLGFRDLDDAWPMYVHYRDGTGLDYELDYEKAAREEKGISRAVAAEMTRAQKWAQILNAKNGKSKFSMTGAAVNVAKNGTSEYPESENWQKAIGEHKIWGSATVEKKGSQYTMRLVVHAKDRWDFNKGWSDVKTGASDDVNGRFAELGWAKPFMVGGTVTRTVSWTHGSIGTSTSVSGGGGRR</sequence>
<dbReference type="InterPro" id="IPR022385">
    <property type="entry name" value="Rhs_assc_core"/>
</dbReference>
<feature type="domain" description="Teneurin-like YD-shell" evidence="7">
    <location>
        <begin position="1624"/>
        <end position="1824"/>
    </location>
</feature>
<keyword evidence="9" id="KW-1185">Reference proteome</keyword>
<evidence type="ECO:0000313" key="9">
    <source>
        <dbReference type="Proteomes" id="UP001432209"/>
    </source>
</evidence>
<dbReference type="PANTHER" id="PTHR32305">
    <property type="match status" value="1"/>
</dbReference>
<dbReference type="PANTHER" id="PTHR32305:SF17">
    <property type="entry name" value="TRNA NUCLEASE WAPA"/>
    <property type="match status" value="1"/>
</dbReference>
<evidence type="ECO:0000256" key="6">
    <source>
        <dbReference type="SAM" id="SignalP"/>
    </source>
</evidence>
<comment type="subcellular location">
    <subcellularLocation>
        <location evidence="1">Secreted</location>
    </subcellularLocation>
</comment>
<dbReference type="Pfam" id="PF25023">
    <property type="entry name" value="TEN_YD-shell"/>
    <property type="match status" value="1"/>
</dbReference>
<feature type="region of interest" description="Disordered" evidence="5">
    <location>
        <begin position="60"/>
        <end position="97"/>
    </location>
</feature>
<keyword evidence="6" id="KW-0732">Signal</keyword>
<protein>
    <recommendedName>
        <fullName evidence="7">Teneurin-like YD-shell domain-containing protein</fullName>
    </recommendedName>
</protein>
<evidence type="ECO:0000256" key="1">
    <source>
        <dbReference type="ARBA" id="ARBA00004613"/>
    </source>
</evidence>
<evidence type="ECO:0000256" key="2">
    <source>
        <dbReference type="ARBA" id="ARBA00022525"/>
    </source>
</evidence>
<evidence type="ECO:0000313" key="8">
    <source>
        <dbReference type="EMBL" id="WUX55302.1"/>
    </source>
</evidence>
<feature type="chain" id="PRO_5045309258" description="Teneurin-like YD-shell domain-containing protein" evidence="6">
    <location>
        <begin position="31"/>
        <end position="2111"/>
    </location>
</feature>
<dbReference type="InterPro" id="IPR056823">
    <property type="entry name" value="TEN-like_YD-shell"/>
</dbReference>
<name>A0ABZ2A9C5_STRNV</name>
<feature type="region of interest" description="Disordered" evidence="5">
    <location>
        <begin position="1284"/>
        <end position="1315"/>
    </location>
</feature>
<feature type="region of interest" description="Disordered" evidence="5">
    <location>
        <begin position="379"/>
        <end position="401"/>
    </location>
</feature>
<feature type="compositionally biased region" description="Polar residues" evidence="5">
    <location>
        <begin position="1291"/>
        <end position="1307"/>
    </location>
</feature>
<evidence type="ECO:0000259" key="7">
    <source>
        <dbReference type="Pfam" id="PF25023"/>
    </source>
</evidence>
<proteinExistence type="predicted"/>
<dbReference type="RefSeq" id="WP_329079037.1">
    <property type="nucleotide sequence ID" value="NZ_CP109495.1"/>
</dbReference>
<gene>
    <name evidence="8" type="ORF">OG442_29345</name>
</gene>
<dbReference type="Pfam" id="PF05593">
    <property type="entry name" value="RHS_repeat"/>
    <property type="match status" value="1"/>
</dbReference>
<keyword evidence="4" id="KW-0843">Virulence</keyword>
<feature type="signal peptide" evidence="6">
    <location>
        <begin position="1"/>
        <end position="30"/>
    </location>
</feature>
<dbReference type="InterPro" id="IPR050708">
    <property type="entry name" value="T6SS_VgrG/RHS"/>
</dbReference>
<dbReference type="NCBIfam" id="TIGR03696">
    <property type="entry name" value="Rhs_assc_core"/>
    <property type="match status" value="1"/>
</dbReference>
<dbReference type="Proteomes" id="UP001432209">
    <property type="component" value="Chromosome"/>
</dbReference>
<dbReference type="InterPro" id="IPR006530">
    <property type="entry name" value="YD"/>
</dbReference>
<dbReference type="NCBIfam" id="TIGR01643">
    <property type="entry name" value="YD_repeat_2x"/>
    <property type="match status" value="1"/>
</dbReference>
<dbReference type="InterPro" id="IPR031325">
    <property type="entry name" value="RHS_repeat"/>
</dbReference>